<evidence type="ECO:0000313" key="1">
    <source>
        <dbReference type="EMBL" id="KAJ8032732.1"/>
    </source>
</evidence>
<proteinExistence type="predicted"/>
<organism evidence="1 2">
    <name type="scientific">Holothuria leucospilota</name>
    <name type="common">Black long sea cucumber</name>
    <name type="synonym">Mertensiothuria leucospilota</name>
    <dbReference type="NCBI Taxonomy" id="206669"/>
    <lineage>
        <taxon>Eukaryota</taxon>
        <taxon>Metazoa</taxon>
        <taxon>Echinodermata</taxon>
        <taxon>Eleutherozoa</taxon>
        <taxon>Echinozoa</taxon>
        <taxon>Holothuroidea</taxon>
        <taxon>Aspidochirotacea</taxon>
        <taxon>Aspidochirotida</taxon>
        <taxon>Holothuriidae</taxon>
        <taxon>Holothuria</taxon>
    </lineage>
</organism>
<dbReference type="Proteomes" id="UP001152320">
    <property type="component" value="Chromosome 12"/>
</dbReference>
<evidence type="ECO:0000313" key="2">
    <source>
        <dbReference type="Proteomes" id="UP001152320"/>
    </source>
</evidence>
<accession>A0A9Q1BTT0</accession>
<reference evidence="1" key="1">
    <citation type="submission" date="2021-10" db="EMBL/GenBank/DDBJ databases">
        <title>Tropical sea cucumber genome reveals ecological adaptation and Cuvierian tubules defense mechanism.</title>
        <authorList>
            <person name="Chen T."/>
        </authorList>
    </citation>
    <scope>NUCLEOTIDE SEQUENCE</scope>
    <source>
        <strain evidence="1">Nanhai2018</strain>
        <tissue evidence="1">Muscle</tissue>
    </source>
</reference>
<comment type="caution">
    <text evidence="1">The sequence shown here is derived from an EMBL/GenBank/DDBJ whole genome shotgun (WGS) entry which is preliminary data.</text>
</comment>
<protein>
    <submittedName>
        <fullName evidence="1">Uncharacterized protein</fullName>
    </submittedName>
</protein>
<dbReference type="AlphaFoldDB" id="A0A9Q1BTT0"/>
<gene>
    <name evidence="1" type="ORF">HOLleu_26365</name>
</gene>
<name>A0A9Q1BTT0_HOLLE</name>
<sequence length="153" mass="17695">MVPRVPAVVRGGNTIAARKSAQKHQRQVPLTSRYYTRKQCSYARILTFKEILDVKGNDSNMEAGFLMETYVSPSNRQFPDPETERGDAAEEMTKCYNRNRWTSTLLWMMTEQAAHKNAMIILLSSVGELYEGIDWINDLKQSHLRCLREHSLR</sequence>
<keyword evidence="2" id="KW-1185">Reference proteome</keyword>
<dbReference type="EMBL" id="JAIZAY010000012">
    <property type="protein sequence ID" value="KAJ8032732.1"/>
    <property type="molecule type" value="Genomic_DNA"/>
</dbReference>